<dbReference type="Proteomes" id="UP000254571">
    <property type="component" value="Unassembled WGS sequence"/>
</dbReference>
<proteinExistence type="predicted"/>
<sequence>MSVTSIKLENKISDPKFVEISANARKRERAHLLGLLRIFRWPVEKGKPHPGRDLFISRAVDQSPRTTNQRGLRTMNHLMIDLINTSGKQSSPLCAIEAVFFEPSTGQIGKAFYSSIDIRKAQSLKGRLSIQTAFDWMKKDSHWRAEVMSATEAEEDVLCSLAAFIADNTCPRNAALFVWFKDAPEKLVSLRYAVDRIEVSGISLKAQNTAAFVHFSTLLLPQTMRLMREAPWHVTRSLTRDIKRSKSAKSGSA</sequence>
<reference evidence="2 3" key="1">
    <citation type="submission" date="2018-06" db="EMBL/GenBank/DDBJ databases">
        <authorList>
            <consortium name="Pathogen Informatics"/>
            <person name="Doyle S."/>
        </authorList>
    </citation>
    <scope>NUCLEOTIDE SEQUENCE [LARGE SCALE GENOMIC DNA]</scope>
    <source>
        <strain evidence="2 3">NCTC9149</strain>
    </source>
</reference>
<accession>A0A7H4P5P5</accession>
<name>A0A7H4P5P5_9ENTR</name>
<evidence type="ECO:0000313" key="2">
    <source>
        <dbReference type="EMBL" id="STW07760.1"/>
    </source>
</evidence>
<evidence type="ECO:0000259" key="1">
    <source>
        <dbReference type="Pfam" id="PF16473"/>
    </source>
</evidence>
<dbReference type="Pfam" id="PF16473">
    <property type="entry name" value="Rv2179c-like"/>
    <property type="match status" value="1"/>
</dbReference>
<comment type="caution">
    <text evidence="2">The sequence shown here is derived from an EMBL/GenBank/DDBJ whole genome shotgun (WGS) entry which is preliminary data.</text>
</comment>
<protein>
    <submittedName>
        <fullName evidence="2">Exodeoxyribonuclease VIII</fullName>
    </submittedName>
</protein>
<dbReference type="InterPro" id="IPR033390">
    <property type="entry name" value="Rv2179c-like"/>
</dbReference>
<evidence type="ECO:0000313" key="3">
    <source>
        <dbReference type="Proteomes" id="UP000254571"/>
    </source>
</evidence>
<dbReference type="AlphaFoldDB" id="A0A7H4P5P5"/>
<organism evidence="2 3">
    <name type="scientific">Klebsiella grimontii</name>
    <dbReference type="NCBI Taxonomy" id="2058152"/>
    <lineage>
        <taxon>Bacteria</taxon>
        <taxon>Pseudomonadati</taxon>
        <taxon>Pseudomonadota</taxon>
        <taxon>Gammaproteobacteria</taxon>
        <taxon>Enterobacterales</taxon>
        <taxon>Enterobacteriaceae</taxon>
        <taxon>Klebsiella/Raoultella group</taxon>
        <taxon>Klebsiella</taxon>
    </lineage>
</organism>
<gene>
    <name evidence="2" type="ORF">NCTC9149_04196</name>
</gene>
<feature type="domain" description="3'-5' exoribonuclease Rv2179c-like" evidence="1">
    <location>
        <begin position="76"/>
        <end position="234"/>
    </location>
</feature>
<dbReference type="EMBL" id="UGMX01000002">
    <property type="protein sequence ID" value="STW07760.1"/>
    <property type="molecule type" value="Genomic_DNA"/>
</dbReference>